<evidence type="ECO:0000256" key="3">
    <source>
        <dbReference type="SAM" id="Coils"/>
    </source>
</evidence>
<dbReference type="RefSeq" id="XP_002142097.1">
    <property type="nucleotide sequence ID" value="XM_002142061.1"/>
</dbReference>
<feature type="region of interest" description="Disordered" evidence="4">
    <location>
        <begin position="1"/>
        <end position="45"/>
    </location>
</feature>
<protein>
    <submittedName>
        <fullName evidence="5">Uncharacterized protein</fullName>
    </submittedName>
</protein>
<accession>B6AHQ3</accession>
<keyword evidence="6" id="KW-1185">Reference proteome</keyword>
<dbReference type="Pfam" id="PF04912">
    <property type="entry name" value="Dynamitin"/>
    <property type="match status" value="1"/>
</dbReference>
<dbReference type="GO" id="GO:0007017">
    <property type="term" value="P:microtubule-based process"/>
    <property type="evidence" value="ECO:0007669"/>
    <property type="project" value="InterPro"/>
</dbReference>
<evidence type="ECO:0000256" key="4">
    <source>
        <dbReference type="SAM" id="MobiDB-lite"/>
    </source>
</evidence>
<dbReference type="InterPro" id="IPR028133">
    <property type="entry name" value="Dynamitin"/>
</dbReference>
<dbReference type="STRING" id="441375.B6AHQ3"/>
<dbReference type="PANTHER" id="PTHR15346">
    <property type="entry name" value="DYNACTIN SUBUNIT"/>
    <property type="match status" value="1"/>
</dbReference>
<keyword evidence="2" id="KW-0963">Cytoplasm</keyword>
<dbReference type="OMA" id="ACISKPR"/>
<dbReference type="GO" id="GO:0005737">
    <property type="term" value="C:cytoplasm"/>
    <property type="evidence" value="ECO:0007669"/>
    <property type="project" value="UniProtKB-SubCell"/>
</dbReference>
<name>B6AHQ3_CRYMR</name>
<dbReference type="GeneID" id="6997070"/>
<keyword evidence="3" id="KW-0175">Coiled coil</keyword>
<feature type="coiled-coil region" evidence="3">
    <location>
        <begin position="273"/>
        <end position="307"/>
    </location>
</feature>
<dbReference type="AlphaFoldDB" id="B6AHQ3"/>
<evidence type="ECO:0000313" key="6">
    <source>
        <dbReference type="Proteomes" id="UP000001460"/>
    </source>
</evidence>
<dbReference type="OrthoDB" id="4977at2759"/>
<evidence type="ECO:0000256" key="2">
    <source>
        <dbReference type="ARBA" id="ARBA00022490"/>
    </source>
</evidence>
<reference evidence="5" key="1">
    <citation type="submission" date="2008-06" db="EMBL/GenBank/DDBJ databases">
        <authorList>
            <person name="Lorenzi H."/>
            <person name="Inman J."/>
            <person name="Miller J."/>
            <person name="Schobel S."/>
            <person name="Amedeo P."/>
            <person name="Caler E.V."/>
            <person name="da Silva J."/>
        </authorList>
    </citation>
    <scope>NUCLEOTIDE SEQUENCE [LARGE SCALE GENOMIC DNA]</scope>
    <source>
        <strain evidence="5">RN66</strain>
    </source>
</reference>
<dbReference type="EMBL" id="DS989734">
    <property type="protein sequence ID" value="EEA07748.1"/>
    <property type="molecule type" value="Genomic_DNA"/>
</dbReference>
<dbReference type="GO" id="GO:0005869">
    <property type="term" value="C:dynactin complex"/>
    <property type="evidence" value="ECO:0007669"/>
    <property type="project" value="InterPro"/>
</dbReference>
<evidence type="ECO:0000256" key="1">
    <source>
        <dbReference type="ARBA" id="ARBA00004496"/>
    </source>
</evidence>
<proteinExistence type="predicted"/>
<sequence length="393" mass="44652">MLRSSEDTVFEYDPELGNNSGDQKSTKETDNQIKNMQESTSRSDKQSILGEVLKTDYLKLIQSVASEKNIKVGRLAPPNISTESYQGALTRIKVDLDEIKETIETTQKIIDKDEEISQTTLFSNPDILLGEIEQLKNQLNILASKQASFSNQLPSSDSLKQQTISFKDIINELLHCANTLKSTKYLQNNSDNTTNIDELNKENNENLTEVSIVCVGDNNSSLNLKDLVDLERRISLIESYLGIDQLSTMPYSDIQSAINDMTQKLSLLDSNRLEGIFRRVQALSSSIEQLNKKRRDLNDKLFDETDSTRITKLYDILQQWKSSGAILPFILERLKLLQIFHQDMAQINSRIAVMESQQCDIEKILETCKLSFEKLNNTISLACKQLQNIQNIN</sequence>
<dbReference type="Proteomes" id="UP000001460">
    <property type="component" value="Unassembled WGS sequence"/>
</dbReference>
<comment type="subcellular location">
    <subcellularLocation>
        <location evidence="1">Cytoplasm</location>
    </subcellularLocation>
</comment>
<gene>
    <name evidence="5" type="ORF">CMU_006710</name>
</gene>
<dbReference type="eggNOG" id="ENOG502SCG9">
    <property type="taxonomic scope" value="Eukaryota"/>
</dbReference>
<evidence type="ECO:0000313" key="5">
    <source>
        <dbReference type="EMBL" id="EEA07748.1"/>
    </source>
</evidence>
<dbReference type="VEuPathDB" id="CryptoDB:CMU_006710"/>
<organism evidence="5 6">
    <name type="scientific">Cryptosporidium muris (strain RN66)</name>
    <dbReference type="NCBI Taxonomy" id="441375"/>
    <lineage>
        <taxon>Eukaryota</taxon>
        <taxon>Sar</taxon>
        <taxon>Alveolata</taxon>
        <taxon>Apicomplexa</taxon>
        <taxon>Conoidasida</taxon>
        <taxon>Coccidia</taxon>
        <taxon>Eucoccidiorida</taxon>
        <taxon>Eimeriorina</taxon>
        <taxon>Cryptosporidiidae</taxon>
        <taxon>Cryptosporidium</taxon>
    </lineage>
</organism>